<accession>A0A0V0HVN4</accession>
<organism evidence="1">
    <name type="scientific">Solanum chacoense</name>
    <name type="common">Chaco potato</name>
    <dbReference type="NCBI Taxonomy" id="4108"/>
    <lineage>
        <taxon>Eukaryota</taxon>
        <taxon>Viridiplantae</taxon>
        <taxon>Streptophyta</taxon>
        <taxon>Embryophyta</taxon>
        <taxon>Tracheophyta</taxon>
        <taxon>Spermatophyta</taxon>
        <taxon>Magnoliopsida</taxon>
        <taxon>eudicotyledons</taxon>
        <taxon>Gunneridae</taxon>
        <taxon>Pentapetalae</taxon>
        <taxon>asterids</taxon>
        <taxon>lamiids</taxon>
        <taxon>Solanales</taxon>
        <taxon>Solanaceae</taxon>
        <taxon>Solanoideae</taxon>
        <taxon>Solaneae</taxon>
        <taxon>Solanum</taxon>
    </lineage>
</organism>
<evidence type="ECO:0000313" key="1">
    <source>
        <dbReference type="EMBL" id="JAP23686.1"/>
    </source>
</evidence>
<name>A0A0V0HVN4_SOLCH</name>
<dbReference type="EMBL" id="GEDG01015205">
    <property type="protein sequence ID" value="JAP23686.1"/>
    <property type="molecule type" value="Transcribed_RNA"/>
</dbReference>
<proteinExistence type="predicted"/>
<protein>
    <submittedName>
        <fullName evidence="1">Putative ovule protein</fullName>
    </submittedName>
</protein>
<reference evidence="1" key="1">
    <citation type="submission" date="2015-12" db="EMBL/GenBank/DDBJ databases">
        <title>Gene expression during late stages of embryo sac development: a critical building block for successful pollen-pistil interactions.</title>
        <authorList>
            <person name="Liu Y."/>
            <person name="Joly V."/>
            <person name="Sabar M."/>
            <person name="Matton D.P."/>
        </authorList>
    </citation>
    <scope>NUCLEOTIDE SEQUENCE</scope>
</reference>
<dbReference type="AlphaFoldDB" id="A0A0V0HVN4"/>
<sequence>MLKHLVSKGMKKLTSRHYCWLCLLDPKIQEKQASLQLCTECATTSIIPFAYLFVVTETIEQYREQFFY</sequence>